<proteinExistence type="predicted"/>
<protein>
    <recommendedName>
        <fullName evidence="5">AsmA-like C-terminal domain-containing protein</fullName>
    </recommendedName>
</protein>
<evidence type="ECO:0000256" key="1">
    <source>
        <dbReference type="SAM" id="MobiDB-lite"/>
    </source>
</evidence>
<name>A0A1B6VLX4_9PROT</name>
<accession>A0A1B6VLX4</accession>
<keyword evidence="2" id="KW-0812">Transmembrane</keyword>
<reference evidence="3 4" key="1">
    <citation type="submission" date="2016-03" db="EMBL/GenBank/DDBJ databases">
        <title>Draft genome sequence of Gluconobacter cerinus strain CECT 9110.</title>
        <authorList>
            <person name="Sainz F."/>
            <person name="Mas A."/>
            <person name="Torija M.J."/>
        </authorList>
    </citation>
    <scope>NUCLEOTIDE SEQUENCE [LARGE SCALE GENOMIC DNA]</scope>
    <source>
        <strain evidence="3 4">CECT 9110</strain>
    </source>
</reference>
<evidence type="ECO:0000313" key="4">
    <source>
        <dbReference type="Proteomes" id="UP000077786"/>
    </source>
</evidence>
<feature type="region of interest" description="Disordered" evidence="1">
    <location>
        <begin position="796"/>
        <end position="817"/>
    </location>
</feature>
<feature type="compositionally biased region" description="Basic and acidic residues" evidence="1">
    <location>
        <begin position="796"/>
        <end position="805"/>
    </location>
</feature>
<organism evidence="3 4">
    <name type="scientific">Gluconobacter cerinus</name>
    <dbReference type="NCBI Taxonomy" id="38307"/>
    <lineage>
        <taxon>Bacteria</taxon>
        <taxon>Pseudomonadati</taxon>
        <taxon>Pseudomonadota</taxon>
        <taxon>Alphaproteobacteria</taxon>
        <taxon>Acetobacterales</taxon>
        <taxon>Acetobacteraceae</taxon>
        <taxon>Gluconobacter</taxon>
    </lineage>
</organism>
<dbReference type="Proteomes" id="UP000077786">
    <property type="component" value="Unassembled WGS sequence"/>
</dbReference>
<keyword evidence="2" id="KW-1133">Transmembrane helix</keyword>
<evidence type="ECO:0000313" key="3">
    <source>
        <dbReference type="EMBL" id="OAJ68221.1"/>
    </source>
</evidence>
<dbReference type="PATRIC" id="fig|38307.3.peg.952"/>
<dbReference type="AlphaFoldDB" id="A0A1B6VLX4"/>
<gene>
    <name evidence="3" type="ORF">A0123_00924</name>
</gene>
<evidence type="ECO:0008006" key="5">
    <source>
        <dbReference type="Google" id="ProtNLM"/>
    </source>
</evidence>
<dbReference type="OrthoDB" id="7161641at2"/>
<keyword evidence="2" id="KW-0472">Membrane</keyword>
<feature type="transmembrane region" description="Helical" evidence="2">
    <location>
        <begin position="20"/>
        <end position="44"/>
    </location>
</feature>
<dbReference type="RefSeq" id="WP_064273841.1">
    <property type="nucleotide sequence ID" value="NZ_LUTU01000005.1"/>
</dbReference>
<comment type="caution">
    <text evidence="3">The sequence shown here is derived from an EMBL/GenBank/DDBJ whole genome shotgun (WGS) entry which is preliminary data.</text>
</comment>
<sequence length="1076" mass="113268">MALPDPYTPGPFHLPRHLHVARWACIAFVAPVALAGALSAVLLWKLAHGPVDITAVSRLIEPVSVVAGKKPGHPAGRLSWSRLRVQWQPSSGGISAGLMLEARGLTVARLDGTPAEQAGEADTVLALAPLLHGIIAPRRLRLQDVTLVLRRQPNGDVDLDLPSQKHGGRGVPTQMDRLAALDLKNVSITLLGLPNEQRLLLGPIEAHGQRLKVAAASHDYLWNGWWRSSVRVGSFQTLLTAKGGQTSATTGQWHLTSTTFRPSGLNMFAPAMAAWDVPLTVGADIHVVPHGMGELPASIEMQVALGAGHVAQKEARPVDLRDGKASLHLVMAKPGTEGAARLSVPDCSLTLADTNNALTHLHATADLTVNDLQHIHVLDGDATASLDGFDFATLGSVWPAGIIKGGRKWIAANITSGQGRDLTVRTHLHTNDGLSHILPTSMDGQLLGHDMTVHWLRPVPPATGIDARLGFDGFDTLVLDLKHGQQVTPDGIISIPDGQVRIGNLYEKGPTTGDIKTHLQGSVAAFRDILSHPRLHLLSRHPLPFTEPSGTIDAEARLTLPLTARLKNSDIHVQAKASFANVHLGNVLMGRPVDGASGTLGATENGLNLTGDGRLSGIPVHVALDENFQQGAPGRVLQDIRATALLDPLSAVKSHLVPAGLFTGHATLSAHYIEHADTLADLALSLNMEKAGITVPVWTKPEGEAAVASAHIGFRGHDMVALDGLQAHGQTLSVAGRGVTQAGRLSSIIIEGFRLGRSEGDAQIMLPKEPSAPIQIALDADPLDLAPLFDPASREAARDAAEAASREAGSPAADKTSGVGDAWSIDLHAPRVYFGPKGLVGGVVSHIELRNGSLTSGRFALDAPSRVRAVLADTGRRQPFVLDVDNLGALLKGLGLYDRIGGGVAHLDGNFLREKAGTSGLGLGLPPFRGQLEIGPFQFLQPPFTLTAVSDLSPLHWSQSRTDRFSVSHVSTKIALEGRKLVLRDGTIGNQALGATVEGPVDLDTSALALHGTIVPLFGLNALPGKLPGIGHILAPEKGGGVLAATFDVTGVVGQPELTVNPLSMLLPGVLRKILQ</sequence>
<dbReference type="EMBL" id="LUTU01000005">
    <property type="protein sequence ID" value="OAJ68221.1"/>
    <property type="molecule type" value="Genomic_DNA"/>
</dbReference>
<evidence type="ECO:0000256" key="2">
    <source>
        <dbReference type="SAM" id="Phobius"/>
    </source>
</evidence>